<comment type="subcellular location">
    <subcellularLocation>
        <location evidence="1">Endosome</location>
    </subcellularLocation>
</comment>
<reference evidence="7" key="1">
    <citation type="submission" date="2021-01" db="EMBL/GenBank/DDBJ databases">
        <authorList>
            <person name="Corre E."/>
            <person name="Pelletier E."/>
            <person name="Niang G."/>
            <person name="Scheremetjew M."/>
            <person name="Finn R."/>
            <person name="Kale V."/>
            <person name="Holt S."/>
            <person name="Cochrane G."/>
            <person name="Meng A."/>
            <person name="Brown T."/>
            <person name="Cohen L."/>
        </authorList>
    </citation>
    <scope>NUCLEOTIDE SEQUENCE</scope>
    <source>
        <strain evidence="7">FSP1.4</strain>
    </source>
</reference>
<evidence type="ECO:0000256" key="5">
    <source>
        <dbReference type="PROSITE-ProRule" id="PRU00644"/>
    </source>
</evidence>
<feature type="domain" description="SB" evidence="6">
    <location>
        <begin position="95"/>
        <end position="162"/>
    </location>
</feature>
<dbReference type="PANTHER" id="PTHR23306">
    <property type="entry name" value="TUMOR SUSCEPTIBILITY GENE 101 PROTEIN-RELATED"/>
    <property type="match status" value="1"/>
</dbReference>
<dbReference type="PANTHER" id="PTHR23306:SF3">
    <property type="entry name" value="TUMOR SUPPRESSOR PROTEIN 101"/>
    <property type="match status" value="1"/>
</dbReference>
<protein>
    <recommendedName>
        <fullName evidence="6">SB domain-containing protein</fullName>
    </recommendedName>
</protein>
<name>A0A7S3N9A2_9SPIT</name>
<dbReference type="Pfam" id="PF09454">
    <property type="entry name" value="Vps23_core"/>
    <property type="match status" value="1"/>
</dbReference>
<dbReference type="InterPro" id="IPR052070">
    <property type="entry name" value="ESCRT-I_UEV_domain"/>
</dbReference>
<dbReference type="SUPFAM" id="SSF140111">
    <property type="entry name" value="Endosomal sorting complex assembly domain"/>
    <property type="match status" value="1"/>
</dbReference>
<organism evidence="7">
    <name type="scientific">Euplotes harpa</name>
    <dbReference type="NCBI Taxonomy" id="151035"/>
    <lineage>
        <taxon>Eukaryota</taxon>
        <taxon>Sar</taxon>
        <taxon>Alveolata</taxon>
        <taxon>Ciliophora</taxon>
        <taxon>Intramacronucleata</taxon>
        <taxon>Spirotrichea</taxon>
        <taxon>Hypotrichia</taxon>
        <taxon>Euplotida</taxon>
        <taxon>Euplotidae</taxon>
        <taxon>Euplotes</taxon>
    </lineage>
</organism>
<evidence type="ECO:0000256" key="4">
    <source>
        <dbReference type="ARBA" id="ARBA00022927"/>
    </source>
</evidence>
<dbReference type="EMBL" id="HBII01011835">
    <property type="protein sequence ID" value="CAE0346161.1"/>
    <property type="molecule type" value="Transcribed_RNA"/>
</dbReference>
<accession>A0A7S3N9A2</accession>
<gene>
    <name evidence="7" type="ORF">EHAR0213_LOCUS5071</name>
</gene>
<dbReference type="PROSITE" id="PS51312">
    <property type="entry name" value="SB"/>
    <property type="match status" value="1"/>
</dbReference>
<dbReference type="GO" id="GO:0000813">
    <property type="term" value="C:ESCRT I complex"/>
    <property type="evidence" value="ECO:0007669"/>
    <property type="project" value="TreeGrafter"/>
</dbReference>
<evidence type="ECO:0000256" key="3">
    <source>
        <dbReference type="ARBA" id="ARBA00022753"/>
    </source>
</evidence>
<dbReference type="AlphaFoldDB" id="A0A7S3N9A2"/>
<dbReference type="GO" id="GO:0015031">
    <property type="term" value="P:protein transport"/>
    <property type="evidence" value="ECO:0007669"/>
    <property type="project" value="UniProtKB-UniRule"/>
</dbReference>
<dbReference type="Gene3D" id="6.10.140.820">
    <property type="match status" value="1"/>
</dbReference>
<dbReference type="InterPro" id="IPR017916">
    <property type="entry name" value="SB_dom"/>
</dbReference>
<keyword evidence="4 5" id="KW-0653">Protein transport</keyword>
<keyword evidence="3" id="KW-0967">Endosome</keyword>
<sequence length="162" mass="18653">MSKVQDKITTMNKIVGKLANASTVLNQHADEITALTDRERTRKAVLESEMEYIKTCSSQLEEKLETIYSDKLWEDTANSNEKMVANIDALVMPEDDVSGYILDYLSDEKACEETMEIIKERFRKKKISLDDYLESVRSLANQQYMSMAKRRKIISVLSANKR</sequence>
<evidence type="ECO:0000256" key="1">
    <source>
        <dbReference type="ARBA" id="ARBA00004177"/>
    </source>
</evidence>
<dbReference type="InterPro" id="IPR037202">
    <property type="entry name" value="ESCRT_assembly_dom"/>
</dbReference>
<keyword evidence="2 5" id="KW-0813">Transport</keyword>
<dbReference type="GO" id="GO:0043130">
    <property type="term" value="F:ubiquitin binding"/>
    <property type="evidence" value="ECO:0007669"/>
    <property type="project" value="TreeGrafter"/>
</dbReference>
<proteinExistence type="predicted"/>
<evidence type="ECO:0000259" key="6">
    <source>
        <dbReference type="PROSITE" id="PS51312"/>
    </source>
</evidence>
<dbReference type="GO" id="GO:0008333">
    <property type="term" value="P:endosome to lysosome transport"/>
    <property type="evidence" value="ECO:0007669"/>
    <property type="project" value="TreeGrafter"/>
</dbReference>
<evidence type="ECO:0000256" key="2">
    <source>
        <dbReference type="ARBA" id="ARBA00022448"/>
    </source>
</evidence>
<evidence type="ECO:0000313" key="7">
    <source>
        <dbReference type="EMBL" id="CAE0346161.1"/>
    </source>
</evidence>